<dbReference type="AlphaFoldDB" id="A0A0B0EJL3"/>
<comment type="caution">
    <text evidence="1">The sequence shown here is derived from an EMBL/GenBank/DDBJ whole genome shotgun (WGS) entry which is preliminary data.</text>
</comment>
<protein>
    <submittedName>
        <fullName evidence="1">Uncharacterized protein</fullName>
    </submittedName>
</protein>
<dbReference type="EMBL" id="JRYO01000213">
    <property type="protein sequence ID" value="KHE91308.1"/>
    <property type="molecule type" value="Genomic_DNA"/>
</dbReference>
<proteinExistence type="predicted"/>
<name>A0A0B0EJL3_9BACT</name>
<evidence type="ECO:0000313" key="2">
    <source>
        <dbReference type="Proteomes" id="UP000030652"/>
    </source>
</evidence>
<sequence length="86" mass="9627">MAGDKLQQSYENVPYSHLSYPQTHPDRLGKLATIMRIQSTPVTGCRVLELECAARENIIPMAYGLPDSRFLGIDFSRSDNGRTGNR</sequence>
<dbReference type="eggNOG" id="COG2518">
    <property type="taxonomic scope" value="Bacteria"/>
</dbReference>
<gene>
    <name evidence="1" type="ORF">SCABRO_02988</name>
</gene>
<accession>A0A0B0EJL3</accession>
<organism evidence="1 2">
    <name type="scientific">Candidatus Scalindua brodae</name>
    <dbReference type="NCBI Taxonomy" id="237368"/>
    <lineage>
        <taxon>Bacteria</taxon>
        <taxon>Pseudomonadati</taxon>
        <taxon>Planctomycetota</taxon>
        <taxon>Candidatus Brocadiia</taxon>
        <taxon>Candidatus Brocadiales</taxon>
        <taxon>Candidatus Scalinduaceae</taxon>
        <taxon>Candidatus Scalindua</taxon>
    </lineage>
</organism>
<evidence type="ECO:0000313" key="1">
    <source>
        <dbReference type="EMBL" id="KHE91308.1"/>
    </source>
</evidence>
<reference evidence="1 2" key="1">
    <citation type="submission" date="2014-10" db="EMBL/GenBank/DDBJ databases">
        <title>Draft genome of anammox bacterium scalindua brodae, obtained using differential coverage binning of sequence data from two enrichment reactors.</title>
        <authorList>
            <person name="Speth D.R."/>
            <person name="Russ L."/>
            <person name="Kartal B."/>
            <person name="Op den Camp H.J."/>
            <person name="Dutilh B.E."/>
            <person name="Jetten M.S."/>
        </authorList>
    </citation>
    <scope>NUCLEOTIDE SEQUENCE [LARGE SCALE GENOMIC DNA]</scope>
    <source>
        <strain evidence="1">RU1</strain>
    </source>
</reference>
<dbReference type="Proteomes" id="UP000030652">
    <property type="component" value="Unassembled WGS sequence"/>
</dbReference>